<dbReference type="AlphaFoldDB" id="A0A5M3MTE1"/>
<reference evidence="2" key="1">
    <citation type="journal article" date="2012" name="Science">
        <title>The Paleozoic origin of enzymatic lignin decomposition reconstructed from 31 fungal genomes.</title>
        <authorList>
            <person name="Floudas D."/>
            <person name="Binder M."/>
            <person name="Riley R."/>
            <person name="Barry K."/>
            <person name="Blanchette R.A."/>
            <person name="Henrissat B."/>
            <person name="Martinez A.T."/>
            <person name="Otillar R."/>
            <person name="Spatafora J.W."/>
            <person name="Yadav J.S."/>
            <person name="Aerts A."/>
            <person name="Benoit I."/>
            <person name="Boyd A."/>
            <person name="Carlson A."/>
            <person name="Copeland A."/>
            <person name="Coutinho P.M."/>
            <person name="de Vries R.P."/>
            <person name="Ferreira P."/>
            <person name="Findley K."/>
            <person name="Foster B."/>
            <person name="Gaskell J."/>
            <person name="Glotzer D."/>
            <person name="Gorecki P."/>
            <person name="Heitman J."/>
            <person name="Hesse C."/>
            <person name="Hori C."/>
            <person name="Igarashi K."/>
            <person name="Jurgens J.A."/>
            <person name="Kallen N."/>
            <person name="Kersten P."/>
            <person name="Kohler A."/>
            <person name="Kuees U."/>
            <person name="Kumar T.K.A."/>
            <person name="Kuo A."/>
            <person name="LaButti K."/>
            <person name="Larrondo L.F."/>
            <person name="Lindquist E."/>
            <person name="Ling A."/>
            <person name="Lombard V."/>
            <person name="Lucas S."/>
            <person name="Lundell T."/>
            <person name="Martin R."/>
            <person name="McLaughlin D.J."/>
            <person name="Morgenstern I."/>
            <person name="Morin E."/>
            <person name="Murat C."/>
            <person name="Nagy L.G."/>
            <person name="Nolan M."/>
            <person name="Ohm R.A."/>
            <person name="Patyshakuliyeva A."/>
            <person name="Rokas A."/>
            <person name="Ruiz-Duenas F.J."/>
            <person name="Sabat G."/>
            <person name="Salamov A."/>
            <person name="Samejima M."/>
            <person name="Schmutz J."/>
            <person name="Slot J.C."/>
            <person name="St John F."/>
            <person name="Stenlid J."/>
            <person name="Sun H."/>
            <person name="Sun S."/>
            <person name="Syed K."/>
            <person name="Tsang A."/>
            <person name="Wiebenga A."/>
            <person name="Young D."/>
            <person name="Pisabarro A."/>
            <person name="Eastwood D.C."/>
            <person name="Martin F."/>
            <person name="Cullen D."/>
            <person name="Grigoriev I.V."/>
            <person name="Hibbett D.S."/>
        </authorList>
    </citation>
    <scope>NUCLEOTIDE SEQUENCE [LARGE SCALE GENOMIC DNA]</scope>
    <source>
        <strain evidence="2">RWD-64-598 SS2</strain>
    </source>
</reference>
<dbReference type="KEGG" id="cput:CONPUDRAFT_152706"/>
<protein>
    <submittedName>
        <fullName evidence="1">Uncharacterized protein</fullName>
    </submittedName>
</protein>
<keyword evidence="2" id="KW-1185">Reference proteome</keyword>
<name>A0A5M3MTE1_CONPW</name>
<dbReference type="RefSeq" id="XP_007767680.1">
    <property type="nucleotide sequence ID" value="XM_007769490.1"/>
</dbReference>
<accession>A0A5M3MTE1</accession>
<evidence type="ECO:0000313" key="2">
    <source>
        <dbReference type="Proteomes" id="UP000053558"/>
    </source>
</evidence>
<evidence type="ECO:0000313" key="1">
    <source>
        <dbReference type="EMBL" id="EIW81801.1"/>
    </source>
</evidence>
<dbReference type="EMBL" id="JH711577">
    <property type="protein sequence ID" value="EIW81801.1"/>
    <property type="molecule type" value="Genomic_DNA"/>
</dbReference>
<sequence length="100" mass="11006">MSLSLVDVTLDVADNNCSESAVDALKALAKGKRPLRSLCLRTWEVEDEDILKPPDGNFKLDTFGDMFMPGQDGEIDFERDIADWFNIPGAADVQSRSSLA</sequence>
<dbReference type="Proteomes" id="UP000053558">
    <property type="component" value="Unassembled WGS sequence"/>
</dbReference>
<dbReference type="GeneID" id="19203047"/>
<gene>
    <name evidence="1" type="ORF">CONPUDRAFT_152706</name>
</gene>
<organism evidence="1 2">
    <name type="scientific">Coniophora puteana (strain RWD-64-598)</name>
    <name type="common">Brown rot fungus</name>
    <dbReference type="NCBI Taxonomy" id="741705"/>
    <lineage>
        <taxon>Eukaryota</taxon>
        <taxon>Fungi</taxon>
        <taxon>Dikarya</taxon>
        <taxon>Basidiomycota</taxon>
        <taxon>Agaricomycotina</taxon>
        <taxon>Agaricomycetes</taxon>
        <taxon>Agaricomycetidae</taxon>
        <taxon>Boletales</taxon>
        <taxon>Coniophorineae</taxon>
        <taxon>Coniophoraceae</taxon>
        <taxon>Coniophora</taxon>
    </lineage>
</organism>
<proteinExistence type="predicted"/>
<comment type="caution">
    <text evidence="1">The sequence shown here is derived from an EMBL/GenBank/DDBJ whole genome shotgun (WGS) entry which is preliminary data.</text>
</comment>